<dbReference type="NCBIfam" id="TIGR00099">
    <property type="entry name" value="Cof-subfamily"/>
    <property type="match status" value="1"/>
</dbReference>
<proteinExistence type="predicted"/>
<dbReference type="GO" id="GO:0005829">
    <property type="term" value="C:cytosol"/>
    <property type="evidence" value="ECO:0007669"/>
    <property type="project" value="TreeGrafter"/>
</dbReference>
<protein>
    <recommendedName>
        <fullName evidence="3">Cof-type HAD-IIB family hydrolase</fullName>
    </recommendedName>
</protein>
<dbReference type="SUPFAM" id="SSF56784">
    <property type="entry name" value="HAD-like"/>
    <property type="match status" value="1"/>
</dbReference>
<evidence type="ECO:0008006" key="3">
    <source>
        <dbReference type="Google" id="ProtNLM"/>
    </source>
</evidence>
<dbReference type="InterPro" id="IPR023214">
    <property type="entry name" value="HAD_sf"/>
</dbReference>
<dbReference type="Pfam" id="PF08282">
    <property type="entry name" value="Hydrolase_3"/>
    <property type="match status" value="1"/>
</dbReference>
<dbReference type="GO" id="GO:0000287">
    <property type="term" value="F:magnesium ion binding"/>
    <property type="evidence" value="ECO:0007669"/>
    <property type="project" value="TreeGrafter"/>
</dbReference>
<dbReference type="InterPro" id="IPR006379">
    <property type="entry name" value="HAD-SF_hydro_IIB"/>
</dbReference>
<keyword evidence="2" id="KW-1185">Reference proteome</keyword>
<dbReference type="Gene3D" id="3.40.50.1000">
    <property type="entry name" value="HAD superfamily/HAD-like"/>
    <property type="match status" value="1"/>
</dbReference>
<name>A0A7W8D0B5_9FIRM</name>
<dbReference type="InterPro" id="IPR000150">
    <property type="entry name" value="Cof"/>
</dbReference>
<gene>
    <name evidence="1" type="ORF">HNQ47_001684</name>
</gene>
<sequence>MIKIIFFDIDGTLLPLAERKIHPPVVRALQKLHEKGILLFLATGRPPYVVPKFPEIEFDGAMCFNGQYCFNRKETVFSQPLDPRDICRVIDNAKALNKPVQLASMNRMGCNFFDKDLDEYFWIAGQKMKVVDDYEALFHEGIYQMMVPGTAEHDPQLLKGCPTLKAARWWDRATDIINKNSGKSIGMRHILHYYGIRQDECMAFGDGGNDVDMLEYAGIGIAMGNAFDSTKACADYITDDVKKDGVYTALKKFQLI</sequence>
<dbReference type="RefSeq" id="WP_183328946.1">
    <property type="nucleotide sequence ID" value="NZ_JACHHK010000006.1"/>
</dbReference>
<dbReference type="SFLD" id="SFLDS00003">
    <property type="entry name" value="Haloacid_Dehalogenase"/>
    <property type="match status" value="1"/>
</dbReference>
<comment type="caution">
    <text evidence="1">The sequence shown here is derived from an EMBL/GenBank/DDBJ whole genome shotgun (WGS) entry which is preliminary data.</text>
</comment>
<accession>A0A7W8D0B5</accession>
<dbReference type="EMBL" id="JACHHK010000006">
    <property type="protein sequence ID" value="MBB5183649.1"/>
    <property type="molecule type" value="Genomic_DNA"/>
</dbReference>
<dbReference type="PANTHER" id="PTHR10000">
    <property type="entry name" value="PHOSPHOSERINE PHOSPHATASE"/>
    <property type="match status" value="1"/>
</dbReference>
<evidence type="ECO:0000313" key="2">
    <source>
        <dbReference type="Proteomes" id="UP000539953"/>
    </source>
</evidence>
<reference evidence="1 2" key="1">
    <citation type="submission" date="2020-08" db="EMBL/GenBank/DDBJ databases">
        <title>Genomic Encyclopedia of Type Strains, Phase IV (KMG-IV): sequencing the most valuable type-strain genomes for metagenomic binning, comparative biology and taxonomic classification.</title>
        <authorList>
            <person name="Goeker M."/>
        </authorList>
    </citation>
    <scope>NUCLEOTIDE SEQUENCE [LARGE SCALE GENOMIC DNA]</scope>
    <source>
        <strain evidence="1 2">DSM 25799</strain>
    </source>
</reference>
<dbReference type="Proteomes" id="UP000539953">
    <property type="component" value="Unassembled WGS sequence"/>
</dbReference>
<organism evidence="1 2">
    <name type="scientific">Catenisphaera adipataccumulans</name>
    <dbReference type="NCBI Taxonomy" id="700500"/>
    <lineage>
        <taxon>Bacteria</taxon>
        <taxon>Bacillati</taxon>
        <taxon>Bacillota</taxon>
        <taxon>Erysipelotrichia</taxon>
        <taxon>Erysipelotrichales</taxon>
        <taxon>Erysipelotrichaceae</taxon>
        <taxon>Catenisphaera</taxon>
    </lineage>
</organism>
<dbReference type="PANTHER" id="PTHR10000:SF25">
    <property type="entry name" value="PHOSPHATASE YKRA-RELATED"/>
    <property type="match status" value="1"/>
</dbReference>
<dbReference type="PROSITE" id="PS01229">
    <property type="entry name" value="COF_2"/>
    <property type="match status" value="1"/>
</dbReference>
<dbReference type="AlphaFoldDB" id="A0A7W8D0B5"/>
<evidence type="ECO:0000313" key="1">
    <source>
        <dbReference type="EMBL" id="MBB5183649.1"/>
    </source>
</evidence>
<dbReference type="Gene3D" id="3.30.1240.10">
    <property type="match status" value="1"/>
</dbReference>
<dbReference type="InterPro" id="IPR036412">
    <property type="entry name" value="HAD-like_sf"/>
</dbReference>
<dbReference type="SFLD" id="SFLDG01140">
    <property type="entry name" value="C2.B:_Phosphomannomutase_and_P"/>
    <property type="match status" value="1"/>
</dbReference>
<dbReference type="NCBIfam" id="TIGR01484">
    <property type="entry name" value="HAD-SF-IIB"/>
    <property type="match status" value="1"/>
</dbReference>
<dbReference type="GO" id="GO:0016791">
    <property type="term" value="F:phosphatase activity"/>
    <property type="evidence" value="ECO:0007669"/>
    <property type="project" value="UniProtKB-ARBA"/>
</dbReference>